<dbReference type="OrthoDB" id="6263678at2759"/>
<dbReference type="InterPro" id="IPR029357">
    <property type="entry name" value="SPATA7"/>
</dbReference>
<dbReference type="Proteomes" id="UP000190648">
    <property type="component" value="Unassembled WGS sequence"/>
</dbReference>
<dbReference type="GO" id="GO:0036064">
    <property type="term" value="C:ciliary basal body"/>
    <property type="evidence" value="ECO:0007669"/>
    <property type="project" value="TreeGrafter"/>
</dbReference>
<evidence type="ECO:0000313" key="1">
    <source>
        <dbReference type="EMBL" id="OPJ72282.1"/>
    </source>
</evidence>
<organism evidence="1 2">
    <name type="scientific">Patagioenas fasciata monilis</name>
    <dbReference type="NCBI Taxonomy" id="372326"/>
    <lineage>
        <taxon>Eukaryota</taxon>
        <taxon>Metazoa</taxon>
        <taxon>Chordata</taxon>
        <taxon>Craniata</taxon>
        <taxon>Vertebrata</taxon>
        <taxon>Euteleostomi</taxon>
        <taxon>Archelosauria</taxon>
        <taxon>Archosauria</taxon>
        <taxon>Dinosauria</taxon>
        <taxon>Saurischia</taxon>
        <taxon>Theropoda</taxon>
        <taxon>Coelurosauria</taxon>
        <taxon>Aves</taxon>
        <taxon>Neognathae</taxon>
        <taxon>Neoaves</taxon>
        <taxon>Columbimorphae</taxon>
        <taxon>Columbiformes</taxon>
        <taxon>Columbidae</taxon>
        <taxon>Patagioenas</taxon>
    </lineage>
</organism>
<dbReference type="GO" id="GO:0000226">
    <property type="term" value="P:microtubule cytoskeleton organization"/>
    <property type="evidence" value="ECO:0007669"/>
    <property type="project" value="TreeGrafter"/>
</dbReference>
<dbReference type="GO" id="GO:0120200">
    <property type="term" value="C:rod photoreceptor outer segment"/>
    <property type="evidence" value="ECO:0007669"/>
    <property type="project" value="TreeGrafter"/>
</dbReference>
<dbReference type="GO" id="GO:0005930">
    <property type="term" value="C:axoneme"/>
    <property type="evidence" value="ECO:0007669"/>
    <property type="project" value="TreeGrafter"/>
</dbReference>
<dbReference type="STRING" id="372326.A0A1V4JJC0"/>
<dbReference type="Pfam" id="PF15244">
    <property type="entry name" value="HSD3"/>
    <property type="match status" value="1"/>
</dbReference>
<proteinExistence type="predicted"/>
<reference evidence="1 2" key="1">
    <citation type="submission" date="2016-02" db="EMBL/GenBank/DDBJ databases">
        <title>Band-tailed pigeon sequencing and assembly.</title>
        <authorList>
            <person name="Soares A.E."/>
            <person name="Novak B.J."/>
            <person name="Rice E.S."/>
            <person name="O'Connell B."/>
            <person name="Chang D."/>
            <person name="Weber S."/>
            <person name="Shapiro B."/>
        </authorList>
    </citation>
    <scope>NUCLEOTIDE SEQUENCE [LARGE SCALE GENOMIC DNA]</scope>
    <source>
        <strain evidence="1">BTP2013</strain>
        <tissue evidence="1">Blood</tissue>
    </source>
</reference>
<dbReference type="PANTHER" id="PTHR14917">
    <property type="entry name" value="SPERMATOGENESIS-ASSOCIATED PROTEIN 7"/>
    <property type="match status" value="1"/>
</dbReference>
<gene>
    <name evidence="1" type="ORF">AV530_018738</name>
</gene>
<protein>
    <submittedName>
        <fullName evidence="1">Uncharacterized protein</fullName>
    </submittedName>
</protein>
<name>A0A1V4JJC0_PATFA</name>
<dbReference type="GO" id="GO:0045494">
    <property type="term" value="P:photoreceptor cell maintenance"/>
    <property type="evidence" value="ECO:0007669"/>
    <property type="project" value="TreeGrafter"/>
</dbReference>
<dbReference type="AlphaFoldDB" id="A0A1V4JJC0"/>
<sequence length="79" mass="8924">MGRTFLRNTKEYKGAEPGFQIAMVPMYSMKGPFRGHMSFKSSPFSPGPSCKLSNQYLIQDHMAAHYKNLMSAKGAYKLE</sequence>
<dbReference type="EMBL" id="LSYS01007194">
    <property type="protein sequence ID" value="OPJ72282.1"/>
    <property type="molecule type" value="Genomic_DNA"/>
</dbReference>
<keyword evidence="2" id="KW-1185">Reference proteome</keyword>
<evidence type="ECO:0000313" key="2">
    <source>
        <dbReference type="Proteomes" id="UP000190648"/>
    </source>
</evidence>
<dbReference type="PANTHER" id="PTHR14917:SF3">
    <property type="entry name" value="SPERMATOGENESIS ASSOCIATED 7"/>
    <property type="match status" value="1"/>
</dbReference>
<dbReference type="GO" id="GO:0120206">
    <property type="term" value="C:photoreceptor distal connecting cilium"/>
    <property type="evidence" value="ECO:0007669"/>
    <property type="project" value="TreeGrafter"/>
</dbReference>
<comment type="caution">
    <text evidence="1">The sequence shown here is derived from an EMBL/GenBank/DDBJ whole genome shotgun (WGS) entry which is preliminary data.</text>
</comment>
<accession>A0A1V4JJC0</accession>